<keyword evidence="4" id="KW-0560">Oxidoreductase</keyword>
<evidence type="ECO:0000259" key="5">
    <source>
        <dbReference type="SMART" id="SM00859"/>
    </source>
</evidence>
<dbReference type="GO" id="GO:0051287">
    <property type="term" value="F:NAD binding"/>
    <property type="evidence" value="ECO:0007669"/>
    <property type="project" value="UniProtKB-UniRule"/>
</dbReference>
<dbReference type="Proteomes" id="UP000183924">
    <property type="component" value="Unassembled WGS sequence"/>
</dbReference>
<protein>
    <recommendedName>
        <fullName evidence="4">Acetaldehyde dehydrogenase</fullName>
        <ecNumber evidence="4">1.2.1.10</ecNumber>
    </recommendedName>
    <alternativeName>
        <fullName evidence="4">Acetaldehyde dehydrogenase [acetylating]</fullName>
    </alternativeName>
</protein>
<dbReference type="CDD" id="cd23933">
    <property type="entry name" value="ALDH_C"/>
    <property type="match status" value="1"/>
</dbReference>
<dbReference type="EMBL" id="LUKY01000032">
    <property type="protein sequence ID" value="OIZ95161.1"/>
    <property type="molecule type" value="Genomic_DNA"/>
</dbReference>
<feature type="active site" description="Acyl-thioester intermediate" evidence="4">
    <location>
        <position position="123"/>
    </location>
</feature>
<organism evidence="6 7">
    <name type="scientific">Candidatus Rickettsiella isopodorum</name>
    <dbReference type="NCBI Taxonomy" id="1225476"/>
    <lineage>
        <taxon>Bacteria</taxon>
        <taxon>Pseudomonadati</taxon>
        <taxon>Pseudomonadota</taxon>
        <taxon>Gammaproteobacteria</taxon>
        <taxon>Legionellales</taxon>
        <taxon>Coxiellaceae</taxon>
        <taxon>Rickettsiella</taxon>
    </lineage>
</organism>
<dbReference type="AlphaFoldDB" id="A0A1J8NII6"/>
<dbReference type="HAMAP" id="MF_01657">
    <property type="entry name" value="Ac_ald_DH_ac"/>
    <property type="match status" value="1"/>
</dbReference>
<dbReference type="SUPFAM" id="SSF51735">
    <property type="entry name" value="NAD(P)-binding Rossmann-fold domains"/>
    <property type="match status" value="1"/>
</dbReference>
<dbReference type="InterPro" id="IPR015426">
    <property type="entry name" value="Acetylaldehyde_DH_C"/>
</dbReference>
<dbReference type="Gene3D" id="3.30.360.10">
    <property type="entry name" value="Dihydrodipicolinate Reductase, domain 2"/>
    <property type="match status" value="1"/>
</dbReference>
<dbReference type="GO" id="GO:0008774">
    <property type="term" value="F:acetaldehyde dehydrogenase (acetylating) activity"/>
    <property type="evidence" value="ECO:0007669"/>
    <property type="project" value="UniProtKB-UniRule"/>
</dbReference>
<reference evidence="6 7" key="1">
    <citation type="submission" date="2016-03" db="EMBL/GenBank/DDBJ databases">
        <title>Comparative genomics of Rickettsiella.</title>
        <authorList>
            <person name="Chandler C."/>
            <person name="Wang Y."/>
        </authorList>
    </citation>
    <scope>NUCLEOTIDE SEQUENCE [LARGE SCALE GENOMIC DNA]</scope>
    <source>
        <strain evidence="6 7">RCFS May 2013</strain>
    </source>
</reference>
<comment type="catalytic activity">
    <reaction evidence="4">
        <text>acetaldehyde + NAD(+) + CoA = acetyl-CoA + NADH + H(+)</text>
        <dbReference type="Rhea" id="RHEA:23288"/>
        <dbReference type="ChEBI" id="CHEBI:15343"/>
        <dbReference type="ChEBI" id="CHEBI:15378"/>
        <dbReference type="ChEBI" id="CHEBI:57287"/>
        <dbReference type="ChEBI" id="CHEBI:57288"/>
        <dbReference type="ChEBI" id="CHEBI:57540"/>
        <dbReference type="ChEBI" id="CHEBI:57945"/>
        <dbReference type="EC" id="1.2.1.10"/>
    </reaction>
</comment>
<gene>
    <name evidence="6" type="ORF">A1D18_03435</name>
</gene>
<dbReference type="Pfam" id="PF09290">
    <property type="entry name" value="AcetDehyd-dimer"/>
    <property type="match status" value="1"/>
</dbReference>
<comment type="similarity">
    <text evidence="1 4">Belongs to the acetaldehyde dehydrogenase family.</text>
</comment>
<proteinExistence type="inferred from homology"/>
<sequence>MKVAILGSGNIGTDLLIKILRSPYLECGVFIGRNVLSKGIQKACELGVNTSVSGIEYILKNSDCCEMVFDATSAVAHAIHAPILRSLDKFTIDLTPAKQGEMCVPIINLESALQHKNINMITCGGQATLPIIHAFSISGAKIQYIEVVSSIASSSAGPATRINLDEYIHTTEQAIKFFTGVSKAKAILNLNPALPCIDMQTTIFAKVKHLDMQKFTKMAECVEKKVQSYVPGYKILLNPLMENKRIIVIVQVKGQGDYLPDYAGNLDIINCAALAIAEKYAMSRLNKEILCGPS</sequence>
<dbReference type="RefSeq" id="WP_071662421.1">
    <property type="nucleotide sequence ID" value="NZ_LUKY01000032.1"/>
</dbReference>
<feature type="domain" description="Semialdehyde dehydrogenase NAD-binding" evidence="5">
    <location>
        <begin position="2"/>
        <end position="115"/>
    </location>
</feature>
<evidence type="ECO:0000256" key="2">
    <source>
        <dbReference type="ARBA" id="ARBA00022797"/>
    </source>
</evidence>
<name>A0A1J8NII6_9COXI</name>
<dbReference type="InterPro" id="IPR003361">
    <property type="entry name" value="Acetaldehyde_dehydrogenase"/>
</dbReference>
<evidence type="ECO:0000256" key="1">
    <source>
        <dbReference type="ARBA" id="ARBA00009244"/>
    </source>
</evidence>
<dbReference type="SMART" id="SM00859">
    <property type="entry name" value="Semialdhyde_dh"/>
    <property type="match status" value="1"/>
</dbReference>
<dbReference type="Gene3D" id="3.40.50.720">
    <property type="entry name" value="NAD(P)-binding Rossmann-like Domain"/>
    <property type="match status" value="1"/>
</dbReference>
<feature type="binding site" evidence="4">
    <location>
        <position position="265"/>
    </location>
    <ligand>
        <name>NAD(+)</name>
        <dbReference type="ChEBI" id="CHEBI:57540"/>
    </ligand>
</feature>
<dbReference type="EC" id="1.2.1.10" evidence="4"/>
<dbReference type="InterPro" id="IPR000534">
    <property type="entry name" value="Semialdehyde_DH_NAD-bd"/>
</dbReference>
<evidence type="ECO:0000256" key="4">
    <source>
        <dbReference type="HAMAP-Rule" id="MF_01657"/>
    </source>
</evidence>
<evidence type="ECO:0000256" key="3">
    <source>
        <dbReference type="ARBA" id="ARBA00023027"/>
    </source>
</evidence>
<dbReference type="NCBIfam" id="TIGR03215">
    <property type="entry name" value="ac_ald_DH_ac"/>
    <property type="match status" value="1"/>
</dbReference>
<evidence type="ECO:0000313" key="6">
    <source>
        <dbReference type="EMBL" id="OIZ95161.1"/>
    </source>
</evidence>
<keyword evidence="2 4" id="KW-0058">Aromatic hydrocarbons catabolism</keyword>
<dbReference type="SUPFAM" id="SSF55347">
    <property type="entry name" value="Glyceraldehyde-3-phosphate dehydrogenase-like, C-terminal domain"/>
    <property type="match status" value="1"/>
</dbReference>
<keyword evidence="3 4" id="KW-0520">NAD</keyword>
<dbReference type="STRING" id="1225476.A1D18_03435"/>
<dbReference type="InterPro" id="IPR036291">
    <property type="entry name" value="NAD(P)-bd_dom_sf"/>
</dbReference>
<feature type="binding site" evidence="4">
    <location>
        <begin position="8"/>
        <end position="11"/>
    </location>
    <ligand>
        <name>NAD(+)</name>
        <dbReference type="ChEBI" id="CHEBI:57540"/>
    </ligand>
</feature>
<dbReference type="OrthoDB" id="9786743at2"/>
<keyword evidence="7" id="KW-1185">Reference proteome</keyword>
<comment type="caution">
    <text evidence="6">The sequence shown here is derived from an EMBL/GenBank/DDBJ whole genome shotgun (WGS) entry which is preliminary data.</text>
</comment>
<evidence type="ECO:0000313" key="7">
    <source>
        <dbReference type="Proteomes" id="UP000183924"/>
    </source>
</evidence>
<dbReference type="NCBIfam" id="NF006157">
    <property type="entry name" value="PRK08300.1"/>
    <property type="match status" value="1"/>
</dbReference>
<accession>A0A1J8NII6</accession>
<dbReference type="PIRSF" id="PIRSF015689">
    <property type="entry name" value="Actaldh_dh_actl"/>
    <property type="match status" value="1"/>
</dbReference>
<feature type="binding site" evidence="4">
    <location>
        <begin position="155"/>
        <end position="163"/>
    </location>
    <ligand>
        <name>NAD(+)</name>
        <dbReference type="ChEBI" id="CHEBI:57540"/>
    </ligand>
</feature>